<comment type="caution">
    <text evidence="1">The sequence shown here is derived from an EMBL/GenBank/DDBJ whole genome shotgun (WGS) entry which is preliminary data.</text>
</comment>
<protein>
    <submittedName>
        <fullName evidence="1">DNA-3-methyladenine glycosylase I</fullName>
    </submittedName>
</protein>
<sequence length="184" mass="21684">MKTRCKWVTDDPVYIEYHDKEWGVPVHDDRQLFEFLILEGAQAGLSWITILKKRENYRKAFDNFDPEKVALYDEEKVQELMMNEGIIRNRRKIEASIINAKAFLKIKEEFGSFDKYIWQFVGGKPIKNSWNNIAEVPASTKESDEMSKDLKKRGFKFVGSKICYAYMQAVGMVNDHTIDCFRYE</sequence>
<evidence type="ECO:0000313" key="2">
    <source>
        <dbReference type="Proteomes" id="UP000749471"/>
    </source>
</evidence>
<dbReference type="Pfam" id="PF03352">
    <property type="entry name" value="Adenine_glyco"/>
    <property type="match status" value="1"/>
</dbReference>
<dbReference type="Proteomes" id="UP000749471">
    <property type="component" value="Unassembled WGS sequence"/>
</dbReference>
<gene>
    <name evidence="1" type="ORF">KQI42_16905</name>
</gene>
<name>A0ABS6E9T9_9FIRM</name>
<dbReference type="InterPro" id="IPR004597">
    <property type="entry name" value="Tag"/>
</dbReference>
<organism evidence="1 2">
    <name type="scientific">Tissierella simiarum</name>
    <dbReference type="NCBI Taxonomy" id="2841534"/>
    <lineage>
        <taxon>Bacteria</taxon>
        <taxon>Bacillati</taxon>
        <taxon>Bacillota</taxon>
        <taxon>Tissierellia</taxon>
        <taxon>Tissierellales</taxon>
        <taxon>Tissierellaceae</taxon>
        <taxon>Tissierella</taxon>
    </lineage>
</organism>
<accession>A0ABS6E9T9</accession>
<keyword evidence="2" id="KW-1185">Reference proteome</keyword>
<dbReference type="NCBIfam" id="TIGR00624">
    <property type="entry name" value="tag"/>
    <property type="match status" value="1"/>
</dbReference>
<dbReference type="PANTHER" id="PTHR30037">
    <property type="entry name" value="DNA-3-METHYLADENINE GLYCOSYLASE 1"/>
    <property type="match status" value="1"/>
</dbReference>
<dbReference type="InterPro" id="IPR052891">
    <property type="entry name" value="DNA-3mA_glycosylase"/>
</dbReference>
<reference evidence="1 2" key="1">
    <citation type="submission" date="2021-06" db="EMBL/GenBank/DDBJ databases">
        <authorList>
            <person name="Sun Q."/>
            <person name="Li D."/>
        </authorList>
    </citation>
    <scope>NUCLEOTIDE SEQUENCE [LARGE SCALE GENOMIC DNA]</scope>
    <source>
        <strain evidence="1 2">MSJ-40</strain>
    </source>
</reference>
<dbReference type="PANTHER" id="PTHR30037:SF4">
    <property type="entry name" value="DNA-3-METHYLADENINE GLYCOSYLASE I"/>
    <property type="match status" value="1"/>
</dbReference>
<dbReference type="EMBL" id="JAHLPM010000018">
    <property type="protein sequence ID" value="MBU5439697.1"/>
    <property type="molecule type" value="Genomic_DNA"/>
</dbReference>
<dbReference type="InterPro" id="IPR005019">
    <property type="entry name" value="Adenine_glyco"/>
</dbReference>
<proteinExistence type="predicted"/>
<evidence type="ECO:0000313" key="1">
    <source>
        <dbReference type="EMBL" id="MBU5439697.1"/>
    </source>
</evidence>